<dbReference type="InterPro" id="IPR036280">
    <property type="entry name" value="Multihaem_cyt_sf"/>
</dbReference>
<dbReference type="Gene3D" id="1.10.780.10">
    <property type="entry name" value="Hydroxylamine Oxidoreductase, Chain A, domain 1"/>
    <property type="match status" value="1"/>
</dbReference>
<dbReference type="KEGG" id="dwd:DSCW_56420"/>
<dbReference type="AlphaFoldDB" id="A0A5K7ZBT9"/>
<proteinExistence type="predicted"/>
<protein>
    <submittedName>
        <fullName evidence="2">Uncharacterized protein</fullName>
    </submittedName>
</protein>
<dbReference type="PANTHER" id="PTHR35038">
    <property type="entry name" value="DISSIMILATORY SULFITE REDUCTASE SIRA"/>
    <property type="match status" value="1"/>
</dbReference>
<name>A0A5K7ZBT9_9BACT</name>
<gene>
    <name evidence="2" type="ORF">DSCW_56420</name>
</gene>
<organism evidence="2 3">
    <name type="scientific">Desulfosarcina widdelii</name>
    <dbReference type="NCBI Taxonomy" id="947919"/>
    <lineage>
        <taxon>Bacteria</taxon>
        <taxon>Pseudomonadati</taxon>
        <taxon>Thermodesulfobacteriota</taxon>
        <taxon>Desulfobacteria</taxon>
        <taxon>Desulfobacterales</taxon>
        <taxon>Desulfosarcinaceae</taxon>
        <taxon>Desulfosarcina</taxon>
    </lineage>
</organism>
<evidence type="ECO:0000313" key="3">
    <source>
        <dbReference type="Proteomes" id="UP000427769"/>
    </source>
</evidence>
<keyword evidence="1" id="KW-0732">Signal</keyword>
<evidence type="ECO:0000313" key="2">
    <source>
        <dbReference type="EMBL" id="BBO78225.1"/>
    </source>
</evidence>
<reference evidence="2 3" key="1">
    <citation type="submission" date="2019-11" db="EMBL/GenBank/DDBJ databases">
        <title>Comparative genomics of hydrocarbon-degrading Desulfosarcina strains.</title>
        <authorList>
            <person name="Watanabe M."/>
            <person name="Kojima H."/>
            <person name="Fukui M."/>
        </authorList>
    </citation>
    <scope>NUCLEOTIDE SEQUENCE [LARGE SCALE GENOMIC DNA]</scope>
    <source>
        <strain evidence="2 3">PP31</strain>
    </source>
</reference>
<dbReference type="EMBL" id="AP021875">
    <property type="protein sequence ID" value="BBO78225.1"/>
    <property type="molecule type" value="Genomic_DNA"/>
</dbReference>
<dbReference type="OrthoDB" id="9783375at2"/>
<dbReference type="Proteomes" id="UP000427769">
    <property type="component" value="Chromosome"/>
</dbReference>
<dbReference type="InterPro" id="IPR051829">
    <property type="entry name" value="Multiheme_Cytochr_ET"/>
</dbReference>
<dbReference type="SUPFAM" id="SSF48695">
    <property type="entry name" value="Multiheme cytochromes"/>
    <property type="match status" value="1"/>
</dbReference>
<sequence length="371" mass="41912">MTPLAPHEKIYVDSEFAEDENHGEMGCEECHGGDPSEPDWKKAHVGVVKDPSYPDPTDTCGACHEDIAEHYQSSLHISLAPFKKIIDARTSEDPAVYEKVNAARQAHCTSCHSSCGQCHISRPDAVEGGLLESHLFQRRPPMHTVCTACHGSRIEKEYMGKNKGIPPDVHKKKYFKCSKCHTADEMHGDGNDYANRYEVENAPKCLDCHETIYAADGENKEQHQQHKDRVSCQVCHAMPYKNCTACHFGRDKQGLKYFKTEASTMDFKIGLNPLQSERRPEKYITLRHVPVDRESFKFYVENGLAKFDSLPTWKMATPHNIQRKTPQNESCNACHGKASLFLLEKDVIPKYLNANRTVIVAEDQVPEKVAQ</sequence>
<evidence type="ECO:0000256" key="1">
    <source>
        <dbReference type="ARBA" id="ARBA00022729"/>
    </source>
</evidence>
<dbReference type="RefSeq" id="WP_155306883.1">
    <property type="nucleotide sequence ID" value="NZ_AP021875.1"/>
</dbReference>
<keyword evidence="3" id="KW-1185">Reference proteome</keyword>
<accession>A0A5K7ZBT9</accession>